<dbReference type="SUPFAM" id="SSF55904">
    <property type="entry name" value="Ornithine decarboxylase C-terminal domain"/>
    <property type="match status" value="1"/>
</dbReference>
<evidence type="ECO:0000259" key="6">
    <source>
        <dbReference type="Pfam" id="PF01276"/>
    </source>
</evidence>
<gene>
    <name evidence="8" type="ORF">GCM10009810_01250</name>
</gene>
<evidence type="ECO:0000313" key="9">
    <source>
        <dbReference type="Proteomes" id="UP001501475"/>
    </source>
</evidence>
<dbReference type="GO" id="GO:0008483">
    <property type="term" value="F:transaminase activity"/>
    <property type="evidence" value="ECO:0007669"/>
    <property type="project" value="UniProtKB-KW"/>
</dbReference>
<evidence type="ECO:0000259" key="7">
    <source>
        <dbReference type="Pfam" id="PF03711"/>
    </source>
</evidence>
<keyword evidence="5" id="KW-0456">Lyase</keyword>
<evidence type="ECO:0000256" key="4">
    <source>
        <dbReference type="ARBA" id="ARBA00022898"/>
    </source>
</evidence>
<dbReference type="InterPro" id="IPR008286">
    <property type="entry name" value="Prn/Lys/Arg_de-COase_C"/>
</dbReference>
<evidence type="ECO:0000256" key="3">
    <source>
        <dbReference type="ARBA" id="ARBA00022793"/>
    </source>
</evidence>
<organism evidence="8 9">
    <name type="scientific">Nostocoides vanveenii</name>
    <dbReference type="NCBI Taxonomy" id="330835"/>
    <lineage>
        <taxon>Bacteria</taxon>
        <taxon>Bacillati</taxon>
        <taxon>Actinomycetota</taxon>
        <taxon>Actinomycetes</taxon>
        <taxon>Micrococcales</taxon>
        <taxon>Intrasporangiaceae</taxon>
        <taxon>Nostocoides</taxon>
    </lineage>
</organism>
<feature type="domain" description="Orn/Lys/Arg decarboxylase C-terminal" evidence="7">
    <location>
        <begin position="367"/>
        <end position="453"/>
    </location>
</feature>
<dbReference type="PANTHER" id="PTHR43277">
    <property type="entry name" value="ARGININE DECARBOXYLASE"/>
    <property type="match status" value="1"/>
</dbReference>
<dbReference type="Gene3D" id="3.90.100.10">
    <property type="entry name" value="Orn/Lys/Arg decarboxylase, C-terminal domain"/>
    <property type="match status" value="1"/>
</dbReference>
<dbReference type="InterPro" id="IPR015421">
    <property type="entry name" value="PyrdxlP-dep_Trfase_major"/>
</dbReference>
<keyword evidence="8" id="KW-0808">Transferase</keyword>
<evidence type="ECO:0000256" key="2">
    <source>
        <dbReference type="ARBA" id="ARBA00010671"/>
    </source>
</evidence>
<dbReference type="InterPro" id="IPR036633">
    <property type="entry name" value="Prn/Lys/Arg_de-COase_C_sf"/>
</dbReference>
<comment type="caution">
    <text evidence="8">The sequence shown here is derived from an EMBL/GenBank/DDBJ whole genome shotgun (WGS) entry which is preliminary data.</text>
</comment>
<dbReference type="PANTHER" id="PTHR43277:SF4">
    <property type="entry name" value="ARGININE DECARBOXYLASE"/>
    <property type="match status" value="1"/>
</dbReference>
<dbReference type="Proteomes" id="UP001501475">
    <property type="component" value="Unassembled WGS sequence"/>
</dbReference>
<keyword evidence="4" id="KW-0663">Pyridoxal phosphate</keyword>
<dbReference type="InterPro" id="IPR000310">
    <property type="entry name" value="Orn/Lys/Arg_deCO2ase_major_dom"/>
</dbReference>
<reference evidence="8 9" key="1">
    <citation type="journal article" date="2019" name="Int. J. Syst. Evol. Microbiol.">
        <title>The Global Catalogue of Microorganisms (GCM) 10K type strain sequencing project: providing services to taxonomists for standard genome sequencing and annotation.</title>
        <authorList>
            <consortium name="The Broad Institute Genomics Platform"/>
            <consortium name="The Broad Institute Genome Sequencing Center for Infectious Disease"/>
            <person name="Wu L."/>
            <person name="Ma J."/>
        </authorList>
    </citation>
    <scope>NUCLEOTIDE SEQUENCE [LARGE SCALE GENOMIC DNA]</scope>
    <source>
        <strain evidence="8 9">JCM 15591</strain>
    </source>
</reference>
<sequence length="480" mass="49656">MPTDPRRLRGHAPLLDAWLAFQEKPIRPFTIPGHKQRLDLVGDVVAGDVPLYAGLDSMKLTRGVLADAERRAAAAWGVDHARFSVGGSTHGNQTVALAVASPGDTVVVGRTAHRSMVLALVLAGLKPRWVSPPVDSTTGLPLGIAVTDLDRACRQSPTPTAIFLTDPSYVGTLGEVEAWAGVAHAHGIPLVVDAAWAAHFGFHPDVPGHALARGADAVVTSAHKLLPAYSQGAIVLARGERVDLDRLDAAFEATHTTSPAGSILASIDASRALLQRDGAELLGATLDAVRSLRRRLQAVPGLVVLDGPAVDPLKVTLVLGGTGADGNAVEADLMASGMPVELADRDTLVALVSLADTADTADTAETLGALGDSLIESIARHRGPARLAVTAAAYAVTPEQAVAPRDAFFAEREALPLGATEGRVSAELVAPYPPGIPVLAPGERVTRSVLDALASARASGIRIAYAADPTLSTLLCLRDG</sequence>
<dbReference type="Pfam" id="PF03711">
    <property type="entry name" value="OKR_DC_1_C"/>
    <property type="match status" value="1"/>
</dbReference>
<comment type="similarity">
    <text evidence="2">Belongs to the Orn/Lys/Arg decarboxylase class-I family.</text>
</comment>
<dbReference type="SUPFAM" id="SSF53383">
    <property type="entry name" value="PLP-dependent transferases"/>
    <property type="match status" value="1"/>
</dbReference>
<accession>A0ABN2JZC6</accession>
<evidence type="ECO:0000256" key="5">
    <source>
        <dbReference type="ARBA" id="ARBA00023239"/>
    </source>
</evidence>
<proteinExistence type="inferred from homology"/>
<dbReference type="Gene3D" id="3.40.640.10">
    <property type="entry name" value="Type I PLP-dependent aspartate aminotransferase-like (Major domain)"/>
    <property type="match status" value="1"/>
</dbReference>
<name>A0ABN2JZC6_9MICO</name>
<dbReference type="InterPro" id="IPR052357">
    <property type="entry name" value="Orn_Lys_Arg_decarboxylase-I"/>
</dbReference>
<dbReference type="RefSeq" id="WP_344060630.1">
    <property type="nucleotide sequence ID" value="NZ_BAAAPN010000003.1"/>
</dbReference>
<evidence type="ECO:0000313" key="8">
    <source>
        <dbReference type="EMBL" id="GAA1744386.1"/>
    </source>
</evidence>
<keyword evidence="3" id="KW-0210">Decarboxylase</keyword>
<dbReference type="EMBL" id="BAAAPN010000003">
    <property type="protein sequence ID" value="GAA1744386.1"/>
    <property type="molecule type" value="Genomic_DNA"/>
</dbReference>
<keyword evidence="9" id="KW-1185">Reference proteome</keyword>
<protein>
    <submittedName>
        <fullName evidence="8">Aminotransferase class I/II-fold pyridoxal phosphate-dependent enzyme</fullName>
    </submittedName>
</protein>
<keyword evidence="8" id="KW-0032">Aminotransferase</keyword>
<evidence type="ECO:0000256" key="1">
    <source>
        <dbReference type="ARBA" id="ARBA00001933"/>
    </source>
</evidence>
<dbReference type="InterPro" id="IPR015424">
    <property type="entry name" value="PyrdxlP-dep_Trfase"/>
</dbReference>
<feature type="domain" description="Orn/Lys/Arg decarboxylases family 1 pyridoxal-P attachment site" evidence="6">
    <location>
        <begin position="46"/>
        <end position="297"/>
    </location>
</feature>
<comment type="cofactor">
    <cofactor evidence="1">
        <name>pyridoxal 5'-phosphate</name>
        <dbReference type="ChEBI" id="CHEBI:597326"/>
    </cofactor>
</comment>
<dbReference type="Pfam" id="PF01276">
    <property type="entry name" value="OKR_DC_1"/>
    <property type="match status" value="1"/>
</dbReference>